<dbReference type="GO" id="GO:0006401">
    <property type="term" value="P:RNA catabolic process"/>
    <property type="evidence" value="ECO:0007669"/>
    <property type="project" value="TreeGrafter"/>
</dbReference>
<dbReference type="InterPro" id="IPR041195">
    <property type="entry name" value="Rnh202_N"/>
</dbReference>
<evidence type="ECO:0000259" key="7">
    <source>
        <dbReference type="Pfam" id="PF09468"/>
    </source>
</evidence>
<dbReference type="InterPro" id="IPR040456">
    <property type="entry name" value="RNase_H2_suB"/>
</dbReference>
<dbReference type="Pfam" id="PF09468">
    <property type="entry name" value="RNase_H2-Ydr279"/>
    <property type="match status" value="1"/>
</dbReference>
<evidence type="ECO:0000259" key="8">
    <source>
        <dbReference type="Pfam" id="PF17745"/>
    </source>
</evidence>
<dbReference type="GO" id="GO:0005654">
    <property type="term" value="C:nucleoplasm"/>
    <property type="evidence" value="ECO:0007669"/>
    <property type="project" value="TreeGrafter"/>
</dbReference>
<feature type="domain" description="Ribonuclease H2 subunit B wHTH" evidence="7">
    <location>
        <begin position="133"/>
        <end position="330"/>
    </location>
</feature>
<dbReference type="AlphaFoldDB" id="A0AB34KWL4"/>
<dbReference type="CDD" id="cd09270">
    <property type="entry name" value="RNase_H2-B"/>
    <property type="match status" value="1"/>
</dbReference>
<dbReference type="Gene3D" id="1.10.20.120">
    <property type="match status" value="1"/>
</dbReference>
<keyword evidence="10" id="KW-1185">Reference proteome</keyword>
<protein>
    <recommendedName>
        <fullName evidence="2">Ribonuclease H2 subunit B</fullName>
    </recommendedName>
    <alternativeName>
        <fullName evidence="5">Ribonuclease HI subunit B</fullName>
    </alternativeName>
</protein>
<comment type="subcellular location">
    <subcellularLocation>
        <location evidence="1">Nucleus</location>
    </subcellularLocation>
</comment>
<comment type="function">
    <text evidence="4">Non catalytic subunit of RNase H2, an endonuclease that specifically degrades the RNA of RNA:DNA hybrids. Participates in DNA replication, possibly by mediating the removal of lagging-strand Okazaki fragment RNA primers during DNA replication. Mediates the excision of single ribonucleotides from DNA:RNA duplexes.</text>
</comment>
<comment type="caution">
    <text evidence="9">The sequence shown here is derived from an EMBL/GenBank/DDBJ whole genome shotgun (WGS) entry which is preliminary data.</text>
</comment>
<name>A0AB34KWL4_9PEZI</name>
<feature type="region of interest" description="Disordered" evidence="6">
    <location>
        <begin position="366"/>
        <end position="432"/>
    </location>
</feature>
<dbReference type="PANTHER" id="PTHR13383">
    <property type="entry name" value="RIBONUCLEASE H2 SUBUNIT B"/>
    <property type="match status" value="1"/>
</dbReference>
<gene>
    <name evidence="9" type="ORF">WHR41_02048</name>
</gene>
<dbReference type="GeneID" id="96003492"/>
<evidence type="ECO:0000256" key="5">
    <source>
        <dbReference type="ARBA" id="ARBA00033464"/>
    </source>
</evidence>
<feature type="compositionally biased region" description="Polar residues" evidence="6">
    <location>
        <begin position="403"/>
        <end position="416"/>
    </location>
</feature>
<accession>A0AB34KWL4</accession>
<dbReference type="Proteomes" id="UP000803884">
    <property type="component" value="Unassembled WGS sequence"/>
</dbReference>
<dbReference type="EMBL" id="JAAQHG020000005">
    <property type="protein sequence ID" value="KAL1589215.1"/>
    <property type="molecule type" value="Genomic_DNA"/>
</dbReference>
<organism evidence="9 10">
    <name type="scientific">Cladosporium halotolerans</name>
    <dbReference type="NCBI Taxonomy" id="1052096"/>
    <lineage>
        <taxon>Eukaryota</taxon>
        <taxon>Fungi</taxon>
        <taxon>Dikarya</taxon>
        <taxon>Ascomycota</taxon>
        <taxon>Pezizomycotina</taxon>
        <taxon>Dothideomycetes</taxon>
        <taxon>Dothideomycetidae</taxon>
        <taxon>Cladosporiales</taxon>
        <taxon>Cladosporiaceae</taxon>
        <taxon>Cladosporium</taxon>
    </lineage>
</organism>
<evidence type="ECO:0000256" key="4">
    <source>
        <dbReference type="ARBA" id="ARBA00024778"/>
    </source>
</evidence>
<proteinExistence type="predicted"/>
<evidence type="ECO:0000313" key="9">
    <source>
        <dbReference type="EMBL" id="KAL1589215.1"/>
    </source>
</evidence>
<feature type="compositionally biased region" description="Basic and acidic residues" evidence="6">
    <location>
        <begin position="15"/>
        <end position="25"/>
    </location>
</feature>
<feature type="region of interest" description="Disordered" evidence="6">
    <location>
        <begin position="1"/>
        <end position="35"/>
    </location>
</feature>
<keyword evidence="3" id="KW-0539">Nucleus</keyword>
<feature type="compositionally biased region" description="Basic and acidic residues" evidence="6">
    <location>
        <begin position="382"/>
        <end position="399"/>
    </location>
</feature>
<evidence type="ECO:0000256" key="6">
    <source>
        <dbReference type="SAM" id="MobiDB-lite"/>
    </source>
</evidence>
<feature type="domain" description="Rnh202 triple barrel" evidence="8">
    <location>
        <begin position="40"/>
        <end position="130"/>
    </location>
</feature>
<feature type="region of interest" description="Disordered" evidence="6">
    <location>
        <begin position="254"/>
        <end position="298"/>
    </location>
</feature>
<dbReference type="Pfam" id="PF17745">
    <property type="entry name" value="Ydr279_N"/>
    <property type="match status" value="1"/>
</dbReference>
<dbReference type="RefSeq" id="XP_069232320.1">
    <property type="nucleotide sequence ID" value="XM_069370654.1"/>
</dbReference>
<evidence type="ECO:0000313" key="10">
    <source>
        <dbReference type="Proteomes" id="UP000803884"/>
    </source>
</evidence>
<evidence type="ECO:0000256" key="2">
    <source>
        <dbReference type="ARBA" id="ARBA00019062"/>
    </source>
</evidence>
<evidence type="ECO:0000256" key="1">
    <source>
        <dbReference type="ARBA" id="ARBA00004123"/>
    </source>
</evidence>
<feature type="compositionally biased region" description="Low complexity" evidence="6">
    <location>
        <begin position="254"/>
        <end position="295"/>
    </location>
</feature>
<dbReference type="GO" id="GO:0032299">
    <property type="term" value="C:ribonuclease H2 complex"/>
    <property type="evidence" value="ECO:0007669"/>
    <property type="project" value="InterPro"/>
</dbReference>
<dbReference type="InterPro" id="IPR019024">
    <property type="entry name" value="RNase_H2_suB_wHTH"/>
</dbReference>
<dbReference type="PANTHER" id="PTHR13383:SF11">
    <property type="entry name" value="RIBONUCLEASE H2 SUBUNIT B"/>
    <property type="match status" value="1"/>
</dbReference>
<sequence>MKTRSRKPTKATPSKTEETEPKNSTRDLAPSVDKPPHVFILPKDASAEARILSLPSVTSSLTRFFVCPQKGFYEFTKIAAPKKACRSWLLAPRRLGETQAQSEPADAGESEQDQGYLLGKPDLFVATPVDPLFILLPLLAEADSGSYLTFSDYLYTTEGEGLGQLQQLLRQSTFNSLEETMERRMQAVCDCLDMGDGEDKMYQLSVPKLAAELASKARKMVQKGLPETMEERFVKQALEMPVLSIKREDSSVSVAADDAAPEAESAATSQETSASVDSSAAVSTTSTALTTPTESQSDTVDNVAELLRIRTAMNFITISYIPATVRSRLQEALSSPTSPVNFEPLDKHLDQVASVKKQAQALRSLSDNISRKRSADDDEDALEKAEAKRKKKEEDEIRKKNTSRGVQQLAKANTSGMKKLSSFFTKAPPKKT</sequence>
<reference evidence="9 10" key="1">
    <citation type="journal article" date="2020" name="Microbiol. Resour. Announc.">
        <title>Draft Genome Sequence of a Cladosporium Species Isolated from the Mesophotic Ascidian Didemnum maculosum.</title>
        <authorList>
            <person name="Gioti A."/>
            <person name="Siaperas R."/>
            <person name="Nikolaivits E."/>
            <person name="Le Goff G."/>
            <person name="Ouazzani J."/>
            <person name="Kotoulas G."/>
            <person name="Topakas E."/>
        </authorList>
    </citation>
    <scope>NUCLEOTIDE SEQUENCE [LARGE SCALE GENOMIC DNA]</scope>
    <source>
        <strain evidence="9 10">TM138-S3</strain>
    </source>
</reference>
<evidence type="ECO:0000256" key="3">
    <source>
        <dbReference type="ARBA" id="ARBA00023242"/>
    </source>
</evidence>